<name>A0A2W4C8L0_9HYPH</name>
<reference evidence="2 3" key="1">
    <citation type="journal article" date="2018" name="Sci. Rep.">
        <title>Rhizobium tumorigenes sp. nov., a novel plant tumorigenic bacterium isolated from cane gall tumors on thornless blackberry.</title>
        <authorList>
            <person name="Kuzmanovi N."/>
            <person name="Smalla K."/>
            <person name="Gronow S."/>
            <person name="PuBawska J."/>
        </authorList>
    </citation>
    <scope>NUCLEOTIDE SEQUENCE [LARGE SCALE GENOMIC DNA]</scope>
    <source>
        <strain evidence="2 3">CCBAU 85046</strain>
    </source>
</reference>
<dbReference type="Proteomes" id="UP000248925">
    <property type="component" value="Unassembled WGS sequence"/>
</dbReference>
<dbReference type="Pfam" id="PF24793">
    <property type="entry name" value="GINT1_N"/>
    <property type="match status" value="1"/>
</dbReference>
<dbReference type="EMBL" id="PCDP01000083">
    <property type="protein sequence ID" value="PZM07445.1"/>
    <property type="molecule type" value="Genomic_DNA"/>
</dbReference>
<sequence>MDIVRPPIRIAILAGRRDGFENWELMVFDRILSDPRFLLVTILVHPDPFGDRRASSLFGLQSRMERKALARQGKYAPISFDPAQQRFDDLKPMAAGARGNTQAQALVGKIGLDMVIRLTPQGLPGDAVGSLSYGEWAFTFSDQRSERADWYGYSDVIEKKPATKLTLYARQGNDAKAAQISSASFNLKISAARNTAFIKERAVTLLMRELGRLADTRQLVTAPLSEQVARPPSLFDLARYAGGLSNHLASRVAKAARAKARSGSAVWTLYTGQGRIDEFDPTQSVEIPPIAGDIKADPFLFQHEGECYLFYEAYADGDAKAHISVGRFNGDKVEPLGVALDCDHHLSYPFIFRDGEDIFMMPEAHQSRRIEIWRCVDFPLKWELYSTGLEGLSAADSILTQYAGKWWLFTNVSDFHAYEDHCSELYVFEVDGPKLDHVTPHKRNPVVMGSTVARNAGRIFERNGRLFRPSQRNAHGIYGYGLNIMEIEQLDLENYEETCIRTIAPDFKSGLLGCHHFDAAGGRYVVDARLTI</sequence>
<proteinExistence type="predicted"/>
<accession>A0A2W4C8L0</accession>
<comment type="caution">
    <text evidence="2">The sequence shown here is derived from an EMBL/GenBank/DDBJ whole genome shotgun (WGS) entry which is preliminary data.</text>
</comment>
<dbReference type="OrthoDB" id="3771157at2"/>
<evidence type="ECO:0000313" key="2">
    <source>
        <dbReference type="EMBL" id="PZM07445.1"/>
    </source>
</evidence>
<dbReference type="RefSeq" id="WP_111164368.1">
    <property type="nucleotide sequence ID" value="NZ_PCDP01000083.1"/>
</dbReference>
<gene>
    <name evidence="2" type="ORF">CPY51_31695</name>
</gene>
<protein>
    <recommendedName>
        <fullName evidence="1">Glucosamine inositolphosphorylceramide transferase 1 N-terminal domain-containing protein</fullName>
    </recommendedName>
</protein>
<organism evidence="2 3">
    <name type="scientific">Rhizobium tubonense</name>
    <dbReference type="NCBI Taxonomy" id="484088"/>
    <lineage>
        <taxon>Bacteria</taxon>
        <taxon>Pseudomonadati</taxon>
        <taxon>Pseudomonadota</taxon>
        <taxon>Alphaproteobacteria</taxon>
        <taxon>Hyphomicrobiales</taxon>
        <taxon>Rhizobiaceae</taxon>
        <taxon>Rhizobium/Agrobacterium group</taxon>
        <taxon>Rhizobium</taxon>
    </lineage>
</organism>
<evidence type="ECO:0000313" key="3">
    <source>
        <dbReference type="Proteomes" id="UP000248925"/>
    </source>
</evidence>
<feature type="domain" description="Glucosamine inositolphosphorylceramide transferase 1 N-terminal" evidence="1">
    <location>
        <begin position="293"/>
        <end position="500"/>
    </location>
</feature>
<evidence type="ECO:0000259" key="1">
    <source>
        <dbReference type="Pfam" id="PF24793"/>
    </source>
</evidence>
<dbReference type="InterPro" id="IPR056442">
    <property type="entry name" value="GINT1_N"/>
</dbReference>
<dbReference type="AlphaFoldDB" id="A0A2W4C8L0"/>
<dbReference type="SUPFAM" id="SSF75005">
    <property type="entry name" value="Arabinanase/levansucrase/invertase"/>
    <property type="match status" value="1"/>
</dbReference>
<keyword evidence="3" id="KW-1185">Reference proteome</keyword>
<dbReference type="InterPro" id="IPR023296">
    <property type="entry name" value="Glyco_hydro_beta-prop_sf"/>
</dbReference>